<keyword evidence="4" id="KW-1185">Reference proteome</keyword>
<feature type="domain" description="DUF7373" evidence="2">
    <location>
        <begin position="243"/>
        <end position="400"/>
    </location>
</feature>
<comment type="caution">
    <text evidence="3">The sequence shown here is derived from an EMBL/GenBank/DDBJ whole genome shotgun (WGS) entry which is preliminary data.</text>
</comment>
<evidence type="ECO:0000259" key="2">
    <source>
        <dbReference type="Pfam" id="PF24092"/>
    </source>
</evidence>
<protein>
    <submittedName>
        <fullName evidence="3">Uncharacterized protein</fullName>
    </submittedName>
</protein>
<dbReference type="Pfam" id="PF24092">
    <property type="entry name" value="DUF7373_C"/>
    <property type="match status" value="1"/>
</dbReference>
<dbReference type="RefSeq" id="WP_201949521.1">
    <property type="nucleotide sequence ID" value="NZ_JAERRJ010000008.1"/>
</dbReference>
<feature type="domain" description="DUF7373" evidence="1">
    <location>
        <begin position="45"/>
        <end position="238"/>
    </location>
</feature>
<dbReference type="Pfam" id="PF24088">
    <property type="entry name" value="DUF7373"/>
    <property type="match status" value="1"/>
</dbReference>
<proteinExistence type="predicted"/>
<evidence type="ECO:0000313" key="3">
    <source>
        <dbReference type="EMBL" id="MBL1076936.1"/>
    </source>
</evidence>
<sequence length="401" mass="42511">MLGALLSVALLVSGCVIDGSPRPVTPDFTGLDLGGYSGEPLTMPAETGESRGRMVESIRMFDVAVAPSAIDSALRYYSVFPVPTPNQAVGVLAAATRATLTANGMLAGMSFGGHDNPTGWPQLGVSRAMRITVLRMRDDSAARAAARAVDADDFAVSPENVAVTIPGYADARGHWRPRVPTVAATLAHGPYVVTVLSIQPTTDLVALTAPIQAAFDAVLPKLDTFTPTPADGIAELPLDRDDMLARTLPAAPGQWPYPSLYQDNRNSLAGWGGARFVTGVVYGPVVGTTWFNEPGDSEILPIERVAYVGFTYAARFPDAATARRALAKRSGPVTGRNPVAAPGHIPDATCFETPDVSDHARERRFTCQILDGRYLARVYGPDLATAHARATAQYALLVRSR</sequence>
<dbReference type="Proteomes" id="UP000602198">
    <property type="component" value="Unassembled WGS sequence"/>
</dbReference>
<evidence type="ECO:0000259" key="1">
    <source>
        <dbReference type="Pfam" id="PF24088"/>
    </source>
</evidence>
<organism evidence="3 4">
    <name type="scientific">Nocardia acididurans</name>
    <dbReference type="NCBI Taxonomy" id="2802282"/>
    <lineage>
        <taxon>Bacteria</taxon>
        <taxon>Bacillati</taxon>
        <taxon>Actinomycetota</taxon>
        <taxon>Actinomycetes</taxon>
        <taxon>Mycobacteriales</taxon>
        <taxon>Nocardiaceae</taxon>
        <taxon>Nocardia</taxon>
    </lineage>
</organism>
<accession>A0ABS1M8L5</accession>
<name>A0ABS1M8L5_9NOCA</name>
<evidence type="ECO:0000313" key="4">
    <source>
        <dbReference type="Proteomes" id="UP000602198"/>
    </source>
</evidence>
<dbReference type="EMBL" id="JAERRJ010000008">
    <property type="protein sequence ID" value="MBL1076936.1"/>
    <property type="molecule type" value="Genomic_DNA"/>
</dbReference>
<reference evidence="3 4" key="1">
    <citation type="submission" date="2021-01" db="EMBL/GenBank/DDBJ databases">
        <title>WGS of actinomycetes isolated from Thailand.</title>
        <authorList>
            <person name="Thawai C."/>
        </authorList>
    </citation>
    <scope>NUCLEOTIDE SEQUENCE [LARGE SCALE GENOMIC DNA]</scope>
    <source>
        <strain evidence="3 4">LPG 2</strain>
    </source>
</reference>
<dbReference type="InterPro" id="IPR056463">
    <property type="entry name" value="DUF7373_C"/>
</dbReference>
<gene>
    <name evidence="3" type="ORF">JK358_21300</name>
</gene>
<dbReference type="InterPro" id="IPR055797">
    <property type="entry name" value="DUF7373"/>
</dbReference>